<dbReference type="Pfam" id="PF21176">
    <property type="entry name" value="RecR_HhH"/>
    <property type="match status" value="1"/>
</dbReference>
<comment type="caution">
    <text evidence="9">The sequence shown here is derived from an EMBL/GenBank/DDBJ whole genome shotgun (WGS) entry which is preliminary data.</text>
</comment>
<name>A0A916WSF5_9MICO</name>
<dbReference type="SUPFAM" id="SSF111304">
    <property type="entry name" value="Recombination protein RecR"/>
    <property type="match status" value="1"/>
</dbReference>
<evidence type="ECO:0000256" key="7">
    <source>
        <dbReference type="HAMAP-Rule" id="MF_00017"/>
    </source>
</evidence>
<dbReference type="GO" id="GO:0008270">
    <property type="term" value="F:zinc ion binding"/>
    <property type="evidence" value="ECO:0007669"/>
    <property type="project" value="UniProtKB-KW"/>
</dbReference>
<dbReference type="Proteomes" id="UP000636793">
    <property type="component" value="Unassembled WGS sequence"/>
</dbReference>
<keyword evidence="5 7" id="KW-0233">DNA recombination</keyword>
<comment type="similarity">
    <text evidence="7">Belongs to the RecR family.</text>
</comment>
<dbReference type="Gene3D" id="1.10.8.420">
    <property type="entry name" value="RecR Domain 1"/>
    <property type="match status" value="1"/>
</dbReference>
<dbReference type="NCBIfam" id="TIGR00615">
    <property type="entry name" value="recR"/>
    <property type="match status" value="1"/>
</dbReference>
<dbReference type="InterPro" id="IPR000093">
    <property type="entry name" value="DNA_Rcmb_RecR"/>
</dbReference>
<dbReference type="PROSITE" id="PS50880">
    <property type="entry name" value="TOPRIM"/>
    <property type="match status" value="1"/>
</dbReference>
<evidence type="ECO:0000313" key="9">
    <source>
        <dbReference type="EMBL" id="GGB25269.1"/>
    </source>
</evidence>
<dbReference type="GO" id="GO:0003677">
    <property type="term" value="F:DNA binding"/>
    <property type="evidence" value="ECO:0007669"/>
    <property type="project" value="UniProtKB-UniRule"/>
</dbReference>
<evidence type="ECO:0000256" key="5">
    <source>
        <dbReference type="ARBA" id="ARBA00023172"/>
    </source>
</evidence>
<evidence type="ECO:0000256" key="6">
    <source>
        <dbReference type="ARBA" id="ARBA00023204"/>
    </source>
</evidence>
<dbReference type="Gene3D" id="6.10.250.240">
    <property type="match status" value="1"/>
</dbReference>
<gene>
    <name evidence="7 9" type="primary">recR</name>
    <name evidence="9" type="ORF">GCM10011492_14150</name>
</gene>
<keyword evidence="2 7" id="KW-0227">DNA damage</keyword>
<dbReference type="PROSITE" id="PS01300">
    <property type="entry name" value="RECR"/>
    <property type="match status" value="1"/>
</dbReference>
<dbReference type="GO" id="GO:0006310">
    <property type="term" value="P:DNA recombination"/>
    <property type="evidence" value="ECO:0007669"/>
    <property type="project" value="UniProtKB-UniRule"/>
</dbReference>
<dbReference type="SMART" id="SM00493">
    <property type="entry name" value="TOPRIM"/>
    <property type="match status" value="1"/>
</dbReference>
<evidence type="ECO:0000256" key="4">
    <source>
        <dbReference type="ARBA" id="ARBA00022833"/>
    </source>
</evidence>
<protein>
    <recommendedName>
        <fullName evidence="7">Recombination protein RecR</fullName>
    </recommendedName>
</protein>
<dbReference type="InterPro" id="IPR034137">
    <property type="entry name" value="TOPRIM_RecR"/>
</dbReference>
<keyword evidence="6 7" id="KW-0234">DNA repair</keyword>
<dbReference type="CDD" id="cd01025">
    <property type="entry name" value="TOPRIM_recR"/>
    <property type="match status" value="1"/>
</dbReference>
<keyword evidence="4 7" id="KW-0862">Zinc</keyword>
<dbReference type="GO" id="GO:0006281">
    <property type="term" value="P:DNA repair"/>
    <property type="evidence" value="ECO:0007669"/>
    <property type="project" value="UniProtKB-UniRule"/>
</dbReference>
<dbReference type="HAMAP" id="MF_00017">
    <property type="entry name" value="RecR"/>
    <property type="match status" value="1"/>
</dbReference>
<evidence type="ECO:0000256" key="3">
    <source>
        <dbReference type="ARBA" id="ARBA00022771"/>
    </source>
</evidence>
<sequence>MTALSPSDGPIAPSLGEEAVIRHGVALVGEAGARRRAGRLGSTTVYEGVVQDLIDELGKLPGVGPKSAQRIAFHLLQADPADVTRLTEVLTTVREKVRFCERCFNVAEDTLCRICQDPRRDEKILCVVEEPKDVVAVERTREFRGRYAVLGGAISPIDGIGPDDLKITELVRRLGEEPIEEIILATNPNLNGEATATYLSRLLRTMGLRVTRLASGLPVGGDLEYADEVTLGRAFEGRRVVDA</sequence>
<reference evidence="9" key="2">
    <citation type="submission" date="2020-09" db="EMBL/GenBank/DDBJ databases">
        <authorList>
            <person name="Sun Q."/>
            <person name="Zhou Y."/>
        </authorList>
    </citation>
    <scope>NUCLEOTIDE SEQUENCE</scope>
    <source>
        <strain evidence="9">CGMCC 1.15085</strain>
    </source>
</reference>
<dbReference type="Gene3D" id="3.40.1360.10">
    <property type="match status" value="1"/>
</dbReference>
<dbReference type="Pfam" id="PF13662">
    <property type="entry name" value="Toprim_4"/>
    <property type="match status" value="1"/>
</dbReference>
<evidence type="ECO:0000256" key="1">
    <source>
        <dbReference type="ARBA" id="ARBA00022723"/>
    </source>
</evidence>
<feature type="zinc finger region" description="C4-type" evidence="7">
    <location>
        <begin position="100"/>
        <end position="115"/>
    </location>
</feature>
<keyword evidence="1 7" id="KW-0479">Metal-binding</keyword>
<dbReference type="Pfam" id="PF21175">
    <property type="entry name" value="RecR_C"/>
    <property type="match status" value="1"/>
</dbReference>
<dbReference type="InterPro" id="IPR015967">
    <property type="entry name" value="Rcmb_RecR_Znf"/>
</dbReference>
<evidence type="ECO:0000259" key="8">
    <source>
        <dbReference type="PROSITE" id="PS50880"/>
    </source>
</evidence>
<reference evidence="9" key="1">
    <citation type="journal article" date="2014" name="Int. J. Syst. Evol. Microbiol.">
        <title>Complete genome sequence of Corynebacterium casei LMG S-19264T (=DSM 44701T), isolated from a smear-ripened cheese.</title>
        <authorList>
            <consortium name="US DOE Joint Genome Institute (JGI-PGF)"/>
            <person name="Walter F."/>
            <person name="Albersmeier A."/>
            <person name="Kalinowski J."/>
            <person name="Ruckert C."/>
        </authorList>
    </citation>
    <scope>NUCLEOTIDE SEQUENCE</scope>
    <source>
        <strain evidence="9">CGMCC 1.15085</strain>
    </source>
</reference>
<proteinExistence type="inferred from homology"/>
<dbReference type="PANTHER" id="PTHR30446:SF0">
    <property type="entry name" value="RECOMBINATION PROTEIN RECR"/>
    <property type="match status" value="1"/>
</dbReference>
<dbReference type="InterPro" id="IPR023627">
    <property type="entry name" value="Rcmb_RecR"/>
</dbReference>
<feature type="domain" description="Toprim" evidence="8">
    <location>
        <begin position="123"/>
        <end position="218"/>
    </location>
</feature>
<organism evidence="9 10">
    <name type="scientific">Flexivirga endophytica</name>
    <dbReference type="NCBI Taxonomy" id="1849103"/>
    <lineage>
        <taxon>Bacteria</taxon>
        <taxon>Bacillati</taxon>
        <taxon>Actinomycetota</taxon>
        <taxon>Actinomycetes</taxon>
        <taxon>Micrococcales</taxon>
        <taxon>Dermacoccaceae</taxon>
        <taxon>Flexivirga</taxon>
    </lineage>
</organism>
<dbReference type="AlphaFoldDB" id="A0A916WSF5"/>
<evidence type="ECO:0000256" key="2">
    <source>
        <dbReference type="ARBA" id="ARBA00022763"/>
    </source>
</evidence>
<comment type="function">
    <text evidence="7">May play a role in DNA repair. It seems to be involved in an RecBC-independent recombinational process of DNA repair. It may act with RecF and RecO.</text>
</comment>
<dbReference type="PANTHER" id="PTHR30446">
    <property type="entry name" value="RECOMBINATION PROTEIN RECR"/>
    <property type="match status" value="1"/>
</dbReference>
<dbReference type="EMBL" id="BMHI01000002">
    <property type="protein sequence ID" value="GGB25269.1"/>
    <property type="molecule type" value="Genomic_DNA"/>
</dbReference>
<dbReference type="InterPro" id="IPR006171">
    <property type="entry name" value="TOPRIM_dom"/>
</dbReference>
<keyword evidence="3 7" id="KW-0863">Zinc-finger</keyword>
<dbReference type="Pfam" id="PF02132">
    <property type="entry name" value="RecR_ZnF"/>
    <property type="match status" value="1"/>
</dbReference>
<evidence type="ECO:0000313" key="10">
    <source>
        <dbReference type="Proteomes" id="UP000636793"/>
    </source>
</evidence>
<keyword evidence="10" id="KW-1185">Reference proteome</keyword>
<accession>A0A916WSF5</accession>